<comment type="caution">
    <text evidence="1">The sequence shown here is derived from an EMBL/GenBank/DDBJ whole genome shotgun (WGS) entry which is preliminary data.</text>
</comment>
<protein>
    <recommendedName>
        <fullName evidence="3">DUF3307 domain-containing protein</fullName>
    </recommendedName>
</protein>
<accession>A0ABP8VHN3</accession>
<reference evidence="2" key="1">
    <citation type="journal article" date="2019" name="Int. J. Syst. Evol. Microbiol.">
        <title>The Global Catalogue of Microorganisms (GCM) 10K type strain sequencing project: providing services to taxonomists for standard genome sequencing and annotation.</title>
        <authorList>
            <consortium name="The Broad Institute Genomics Platform"/>
            <consortium name="The Broad Institute Genome Sequencing Center for Infectious Disease"/>
            <person name="Wu L."/>
            <person name="Ma J."/>
        </authorList>
    </citation>
    <scope>NUCLEOTIDE SEQUENCE [LARGE SCALE GENOMIC DNA]</scope>
    <source>
        <strain evidence="2">JCM 18054</strain>
    </source>
</reference>
<keyword evidence="2" id="KW-1185">Reference proteome</keyword>
<proteinExistence type="predicted"/>
<organism evidence="1 2">
    <name type="scientific">Amycolatopsis dongchuanensis</name>
    <dbReference type="NCBI Taxonomy" id="1070866"/>
    <lineage>
        <taxon>Bacteria</taxon>
        <taxon>Bacillati</taxon>
        <taxon>Actinomycetota</taxon>
        <taxon>Actinomycetes</taxon>
        <taxon>Pseudonocardiales</taxon>
        <taxon>Pseudonocardiaceae</taxon>
        <taxon>Amycolatopsis</taxon>
    </lineage>
</organism>
<dbReference type="Proteomes" id="UP001500192">
    <property type="component" value="Unassembled WGS sequence"/>
</dbReference>
<dbReference type="RefSeq" id="WP_346056015.1">
    <property type="nucleotide sequence ID" value="NZ_BAABIB010000133.1"/>
</dbReference>
<gene>
    <name evidence="1" type="ORF">GCM10023214_65380</name>
</gene>
<evidence type="ECO:0000313" key="2">
    <source>
        <dbReference type="Proteomes" id="UP001500192"/>
    </source>
</evidence>
<dbReference type="EMBL" id="BAABIB010000133">
    <property type="protein sequence ID" value="GAA4663588.1"/>
    <property type="molecule type" value="Genomic_DNA"/>
</dbReference>
<evidence type="ECO:0008006" key="3">
    <source>
        <dbReference type="Google" id="ProtNLM"/>
    </source>
</evidence>
<evidence type="ECO:0000313" key="1">
    <source>
        <dbReference type="EMBL" id="GAA4663588.1"/>
    </source>
</evidence>
<sequence length="165" mass="17847">MRHRSVRALALFGALQAVFSDVHPYCDQIVQSSEDAVKKGLPGREGAKHCARHVATYTAGQTVASVAVTAALGYRLPLRALAAGMAVNAVTHYVIDRREPFKRFLRSRFVGKGGYLAHATVQRREGVVDEGGPGTALMEMDQAAHRLIGVAASLLTTYLATRKHH</sequence>
<name>A0ABP8VHN3_9PSEU</name>